<evidence type="ECO:0000313" key="4">
    <source>
        <dbReference type="Proteomes" id="UP001217476"/>
    </source>
</evidence>
<feature type="transmembrane region" description="Helical" evidence="1">
    <location>
        <begin position="48"/>
        <end position="69"/>
    </location>
</feature>
<organism evidence="3 4">
    <name type="scientific">Candidatus Devosia phytovorans</name>
    <dbReference type="NCBI Taxonomy" id="3121372"/>
    <lineage>
        <taxon>Bacteria</taxon>
        <taxon>Pseudomonadati</taxon>
        <taxon>Pseudomonadota</taxon>
        <taxon>Alphaproteobacteria</taxon>
        <taxon>Hyphomicrobiales</taxon>
        <taxon>Devosiaceae</taxon>
        <taxon>Devosia</taxon>
    </lineage>
</organism>
<dbReference type="Proteomes" id="UP001217476">
    <property type="component" value="Chromosome"/>
</dbReference>
<feature type="transmembrane region" description="Helical" evidence="1">
    <location>
        <begin position="89"/>
        <end position="110"/>
    </location>
</feature>
<proteinExistence type="predicted"/>
<gene>
    <name evidence="3" type="ORF">P0Y65_17680</name>
</gene>
<keyword evidence="1" id="KW-1133">Transmembrane helix</keyword>
<feature type="transmembrane region" description="Helical" evidence="1">
    <location>
        <begin position="17"/>
        <end position="36"/>
    </location>
</feature>
<feature type="domain" description="DUF1468" evidence="2">
    <location>
        <begin position="19"/>
        <end position="174"/>
    </location>
</feature>
<name>A0AAJ6AZM5_9HYPH</name>
<evidence type="ECO:0000313" key="3">
    <source>
        <dbReference type="EMBL" id="WEK03996.1"/>
    </source>
</evidence>
<protein>
    <submittedName>
        <fullName evidence="3">Tripartite tricarboxylate transporter TctB family protein</fullName>
    </submittedName>
</protein>
<evidence type="ECO:0000259" key="2">
    <source>
        <dbReference type="Pfam" id="PF07331"/>
    </source>
</evidence>
<keyword evidence="1" id="KW-0812">Transmembrane</keyword>
<accession>A0AAJ6AZM5</accession>
<dbReference type="EMBL" id="CP119312">
    <property type="protein sequence ID" value="WEK03996.1"/>
    <property type="molecule type" value="Genomic_DNA"/>
</dbReference>
<feature type="transmembrane region" description="Helical" evidence="1">
    <location>
        <begin position="117"/>
        <end position="137"/>
    </location>
</feature>
<dbReference type="InterPro" id="IPR009936">
    <property type="entry name" value="DUF1468"/>
</dbReference>
<keyword evidence="1" id="KW-0472">Membrane</keyword>
<feature type="transmembrane region" description="Helical" evidence="1">
    <location>
        <begin position="143"/>
        <end position="165"/>
    </location>
</feature>
<sequence>MSMPDTSEEAVRARADLITACLLVALGVAVVYFSWTMDRLEVRRINPATIPGLVPLFLGIALTICGSLLVLRSWKLSAPGSGALLLQLLFSWTSLRVLVVLGLALVFTLGLMGRMPFWLAAGLFIFAFIVLFETVMADTPKPIVPALLWALGIAAVGGGGTYYVFERIFLVRLP</sequence>
<dbReference type="Pfam" id="PF07331">
    <property type="entry name" value="TctB"/>
    <property type="match status" value="1"/>
</dbReference>
<reference evidence="3" key="1">
    <citation type="submission" date="2023-03" db="EMBL/GenBank/DDBJ databases">
        <title>Andean soil-derived lignocellulolytic bacterial consortium as a source of novel taxa and putative plastic-active enzymes.</title>
        <authorList>
            <person name="Diaz-Garcia L."/>
            <person name="Chuvochina M."/>
            <person name="Feuerriegel G."/>
            <person name="Bunk B."/>
            <person name="Sproer C."/>
            <person name="Streit W.R."/>
            <person name="Rodriguez L.M."/>
            <person name="Overmann J."/>
            <person name="Jimenez D.J."/>
        </authorList>
    </citation>
    <scope>NUCLEOTIDE SEQUENCE</scope>
    <source>
        <strain evidence="3">MAG 4196</strain>
    </source>
</reference>
<evidence type="ECO:0000256" key="1">
    <source>
        <dbReference type="SAM" id="Phobius"/>
    </source>
</evidence>
<dbReference type="AlphaFoldDB" id="A0AAJ6AZM5"/>